<dbReference type="SUPFAM" id="SSF48371">
    <property type="entry name" value="ARM repeat"/>
    <property type="match status" value="1"/>
</dbReference>
<dbReference type="AlphaFoldDB" id="A0A7G3AWM5"/>
<dbReference type="Pfam" id="PF04499">
    <property type="entry name" value="SAPS"/>
    <property type="match status" value="1"/>
</dbReference>
<evidence type="ECO:0000256" key="2">
    <source>
        <dbReference type="ARBA" id="ARBA00023306"/>
    </source>
</evidence>
<accession>A0A7G3AWM5</accession>
<proteinExistence type="inferred from homology"/>
<feature type="region of interest" description="Disordered" evidence="3">
    <location>
        <begin position="744"/>
        <end position="904"/>
    </location>
</feature>
<name>A0A7G3AWM5_LUTLO</name>
<feature type="compositionally biased region" description="Basic and acidic residues" evidence="3">
    <location>
        <begin position="763"/>
        <end position="775"/>
    </location>
</feature>
<evidence type="ECO:0000256" key="1">
    <source>
        <dbReference type="ARBA" id="ARBA00006180"/>
    </source>
</evidence>
<feature type="compositionally biased region" description="Basic and acidic residues" evidence="3">
    <location>
        <begin position="837"/>
        <end position="847"/>
    </location>
</feature>
<dbReference type="PANTHER" id="PTHR12634:SF8">
    <property type="entry name" value="FIERY MOUNTAIN, ISOFORM D"/>
    <property type="match status" value="1"/>
</dbReference>
<dbReference type="GO" id="GO:0019903">
    <property type="term" value="F:protein phosphatase binding"/>
    <property type="evidence" value="ECO:0007669"/>
    <property type="project" value="InterPro"/>
</dbReference>
<organism evidence="4">
    <name type="scientific">Lutzomyia longipalpis</name>
    <name type="common">Sand fly</name>
    <dbReference type="NCBI Taxonomy" id="7200"/>
    <lineage>
        <taxon>Eukaryota</taxon>
        <taxon>Metazoa</taxon>
        <taxon>Ecdysozoa</taxon>
        <taxon>Arthropoda</taxon>
        <taxon>Hexapoda</taxon>
        <taxon>Insecta</taxon>
        <taxon>Pterygota</taxon>
        <taxon>Neoptera</taxon>
        <taxon>Endopterygota</taxon>
        <taxon>Diptera</taxon>
        <taxon>Nematocera</taxon>
        <taxon>Psychodoidea</taxon>
        <taxon>Psychodidae</taxon>
        <taxon>Lutzomyia</taxon>
        <taxon>Lutzomyia</taxon>
    </lineage>
</organism>
<dbReference type="GO" id="GO:0005829">
    <property type="term" value="C:cytosol"/>
    <property type="evidence" value="ECO:0007669"/>
    <property type="project" value="TreeGrafter"/>
</dbReference>
<comment type="similarity">
    <text evidence="1">Belongs to the SAPS family.</text>
</comment>
<evidence type="ECO:0000313" key="4">
    <source>
        <dbReference type="EMBL" id="MBC1177075.1"/>
    </source>
</evidence>
<sequence>MYWDGSYTPSQHFEALLNRKNLTLLEILEDQDILQECRTQNPKLVQFLNRPDILEELVTLITTEPPTDVAESERFKHSNLACEILTSDMPSLNQSLVADPIFPFRRKGSAKLLLPDACLNRPDILEELVTLITTEPPTDVAESERFKHSNLACEILTSDMPSLNQSLVADPVILQKLYSFLEQKPPLNPLLMSFFCKTFGMLIDRKQHQDWFAYQYVCITVLDFIKSRTDFLGTILQHMGTPVIMDLLLYIIMNTQGPELRQSLLEWFNQQKLIERLIGALGTVGDREKHENIAQFVVEYIREGRRKRQSEKEEGNQVDLLLETLEDEKTTELLLRTILDGENQNDGNIVAGITIILALIEYLATNELSDDSAVQYLVNKEKEHHSIVVGKILGVLKGHIGKFHDLLLKPPDMSPMLQEANVSILPAFGNTRLQICCLFTVLIETQDSDIINAICATDFFNTLLNLFKQYCWNNFLHNHVNKCLRYALNAFDTGVSTENYKTVLNLSALQKHVVVDCKVVSKLLDCWMYNESERETNQGRRLGYMGHLIQILDSLVSSYTMSEELRALIDSTLEEDELVLWRKITAVDDGELTEEINMQKRFLADHNPFQANNNVGPKDFYNEASNTFNDFGDTMHSAIDEMPNAIENIFSAYISSDLSSSILNNLKVWPDDEILACDSEDFESAWAKDDDAKDASALTFTNPWDSEATPIADDVKVCDSGWANFSSDNFADFDTHFSHITGSGNGVDAFPSPTDDDDDDDVGGDKEVTPLEDNQKNVVEVNDGGEAETSGTVTDKKEDEADEEKKEKEEDVGSVVENIPSVEEGNKMPIQTDSTITEDKTCDENAKNGDNSHTSEEATDVPLNAATESTNDGEIGNSAEEPKSNENSADEILPSNGPSDSIDVELKNCNNNEINDCKSQPTSNKTAIVATAVDENNATSFVENGPA</sequence>
<dbReference type="GO" id="GO:0005634">
    <property type="term" value="C:nucleus"/>
    <property type="evidence" value="ECO:0007669"/>
    <property type="project" value="TreeGrafter"/>
</dbReference>
<dbReference type="GO" id="GO:0019888">
    <property type="term" value="F:protein phosphatase regulator activity"/>
    <property type="evidence" value="ECO:0007669"/>
    <property type="project" value="TreeGrafter"/>
</dbReference>
<dbReference type="InterPro" id="IPR007587">
    <property type="entry name" value="SAPS"/>
</dbReference>
<dbReference type="VEuPathDB" id="VectorBase:LLONM1_010739"/>
<dbReference type="InterPro" id="IPR016024">
    <property type="entry name" value="ARM-type_fold"/>
</dbReference>
<protein>
    <submittedName>
        <fullName evidence="4">Putative serine/threonine-protein phosphatase 6 regulatory subunit 3-like isoform x2</fullName>
    </submittedName>
</protein>
<dbReference type="EMBL" id="GITU01008372">
    <property type="protein sequence ID" value="MBC1177075.1"/>
    <property type="molecule type" value="Transcribed_RNA"/>
</dbReference>
<dbReference type="PANTHER" id="PTHR12634">
    <property type="entry name" value="SIT4 YEAST -ASSOCIATING PROTEIN-RELATED"/>
    <property type="match status" value="1"/>
</dbReference>
<evidence type="ECO:0000256" key="3">
    <source>
        <dbReference type="SAM" id="MobiDB-lite"/>
    </source>
</evidence>
<keyword evidence="2" id="KW-0131">Cell cycle</keyword>
<feature type="compositionally biased region" description="Basic and acidic residues" evidence="3">
    <location>
        <begin position="794"/>
        <end position="811"/>
    </location>
</feature>
<reference evidence="4" key="1">
    <citation type="journal article" date="2020" name="BMC">
        <title>Leishmania infection induces a limited differential gene expression in the sand fly midgut.</title>
        <authorList>
            <person name="Coutinho-Abreu I.V."/>
            <person name="Serafim T.D."/>
            <person name="Meneses C."/>
            <person name="Kamhawi S."/>
            <person name="Oliveira F."/>
            <person name="Valenzuela J.G."/>
        </authorList>
    </citation>
    <scope>NUCLEOTIDE SEQUENCE</scope>
    <source>
        <strain evidence="4">Jacobina</strain>
        <tissue evidence="4">Midgut</tissue>
    </source>
</reference>